<dbReference type="OrthoDB" id="438224at2759"/>
<protein>
    <submittedName>
        <fullName evidence="1">Uncharacterized protein</fullName>
    </submittedName>
</protein>
<comment type="caution">
    <text evidence="1">The sequence shown here is derived from an EMBL/GenBank/DDBJ whole genome shotgun (WGS) entry which is preliminary data.</text>
</comment>
<gene>
    <name evidence="1" type="ORF">PSALAMII_LOCUS9828</name>
</gene>
<organism evidence="1 2">
    <name type="scientific">Penicillium salamii</name>
    <dbReference type="NCBI Taxonomy" id="1612424"/>
    <lineage>
        <taxon>Eukaryota</taxon>
        <taxon>Fungi</taxon>
        <taxon>Dikarya</taxon>
        <taxon>Ascomycota</taxon>
        <taxon>Pezizomycotina</taxon>
        <taxon>Eurotiomycetes</taxon>
        <taxon>Eurotiomycetidae</taxon>
        <taxon>Eurotiales</taxon>
        <taxon>Aspergillaceae</taxon>
        <taxon>Penicillium</taxon>
    </lineage>
</organism>
<accession>A0A9W4NX08</accession>
<dbReference type="Proteomes" id="UP001152646">
    <property type="component" value="Unassembled WGS sequence"/>
</dbReference>
<evidence type="ECO:0000313" key="1">
    <source>
        <dbReference type="EMBL" id="CAG8417262.1"/>
    </source>
</evidence>
<reference evidence="1" key="1">
    <citation type="submission" date="2021-07" db="EMBL/GenBank/DDBJ databases">
        <authorList>
            <person name="Branca A.L. A."/>
        </authorList>
    </citation>
    <scope>NUCLEOTIDE SEQUENCE</scope>
</reference>
<dbReference type="AlphaFoldDB" id="A0A9W4NX08"/>
<evidence type="ECO:0000313" key="2">
    <source>
        <dbReference type="Proteomes" id="UP001152646"/>
    </source>
</evidence>
<dbReference type="EMBL" id="CAJVPA010000230">
    <property type="protein sequence ID" value="CAG8417262.1"/>
    <property type="molecule type" value="Genomic_DNA"/>
</dbReference>
<proteinExistence type="predicted"/>
<name>A0A9W4NX08_9EURO</name>
<sequence length="59" mass="6590">MDLSLCTPYFVRALRSAGAFAVLPRSDIVCTPRVAFWCLDQMTAAASTQVRFEDKCKCK</sequence>